<proteinExistence type="predicted"/>
<protein>
    <submittedName>
        <fullName evidence="1">Helix-turn-helix transcriptional regulator</fullName>
    </submittedName>
</protein>
<dbReference type="Gene3D" id="1.10.10.10">
    <property type="entry name" value="Winged helix-like DNA-binding domain superfamily/Winged helix DNA-binding domain"/>
    <property type="match status" value="1"/>
</dbReference>
<gene>
    <name evidence="1" type="ORF">ITJ42_15815</name>
</gene>
<accession>A0A8I0VCN9</accession>
<dbReference type="AlphaFoldDB" id="A0A8I0VCN9"/>
<keyword evidence="2" id="KW-1185">Reference proteome</keyword>
<reference evidence="1 2" key="1">
    <citation type="submission" date="2020-10" db="EMBL/GenBank/DDBJ databases">
        <title>Draft genome sequences of plant-associated actinobacteria.</title>
        <authorList>
            <person name="Tarlachkov S.V."/>
            <person name="Starodumova I.P."/>
            <person name="Dorofeeva L.V."/>
            <person name="Prisyazhnaya N.V."/>
            <person name="Roubtsova T.V."/>
            <person name="Chizhov V.N."/>
            <person name="Nadler S.A."/>
            <person name="Subbotin S.A."/>
            <person name="Evtushenko L.I."/>
        </authorList>
    </citation>
    <scope>NUCLEOTIDE SEQUENCE [LARGE SCALE GENOMIC DNA]</scope>
    <source>
        <strain evidence="1 2">VKM Ac-2886</strain>
    </source>
</reference>
<evidence type="ECO:0000313" key="2">
    <source>
        <dbReference type="Proteomes" id="UP000634579"/>
    </source>
</evidence>
<comment type="caution">
    <text evidence="1">The sequence shown here is derived from an EMBL/GenBank/DDBJ whole genome shotgun (WGS) entry which is preliminary data.</text>
</comment>
<dbReference type="InterPro" id="IPR036390">
    <property type="entry name" value="WH_DNA-bd_sf"/>
</dbReference>
<dbReference type="InterPro" id="IPR036388">
    <property type="entry name" value="WH-like_DNA-bd_sf"/>
</dbReference>
<dbReference type="EMBL" id="JADKRP010000006">
    <property type="protein sequence ID" value="MBF4632686.1"/>
    <property type="molecule type" value="Genomic_DNA"/>
</dbReference>
<name>A0A8I0VCN9_9MICO</name>
<dbReference type="RefSeq" id="WP_104236981.1">
    <property type="nucleotide sequence ID" value="NZ_JADKRP010000006.1"/>
</dbReference>
<organism evidence="1 2">
    <name type="scientific">Clavibacter phaseoli</name>
    <dbReference type="NCBI Taxonomy" id="1734031"/>
    <lineage>
        <taxon>Bacteria</taxon>
        <taxon>Bacillati</taxon>
        <taxon>Actinomycetota</taxon>
        <taxon>Actinomycetes</taxon>
        <taxon>Micrococcales</taxon>
        <taxon>Microbacteriaceae</taxon>
        <taxon>Clavibacter</taxon>
    </lineage>
</organism>
<dbReference type="SUPFAM" id="SSF46785">
    <property type="entry name" value="Winged helix' DNA-binding domain"/>
    <property type="match status" value="1"/>
</dbReference>
<evidence type="ECO:0000313" key="1">
    <source>
        <dbReference type="EMBL" id="MBF4632686.1"/>
    </source>
</evidence>
<dbReference type="Proteomes" id="UP000634579">
    <property type="component" value="Unassembled WGS sequence"/>
</dbReference>
<sequence length="143" mass="16126">MDVEIAILVNGNRSRAEVLRYLDTVTGATRGIIARETGIPYGSLGRVLKELEDYGVITVEYGRDAESGDSATRQQNGLYSRNHYRGWELDLAWHNYTNPSRPRTLEQQLELALRDAADNPTLRHLAEERLRELRADPTADATS</sequence>